<dbReference type="KEGG" id="sedi:EBB79_08350"/>
<dbReference type="OrthoDB" id="7860036at2"/>
<reference evidence="1 2" key="1">
    <citation type="submission" date="2018-10" db="EMBL/GenBank/DDBJ databases">
        <title>Parasedimentitalea marina sp. nov., a psychrophilic bacterium isolated from deep seawater of the New Britain Trench.</title>
        <authorList>
            <person name="Cao J."/>
        </authorList>
    </citation>
    <scope>NUCLEOTIDE SEQUENCE [LARGE SCALE GENOMIC DNA]</scope>
    <source>
        <strain evidence="1 2">W43</strain>
    </source>
</reference>
<evidence type="ECO:0000313" key="2">
    <source>
        <dbReference type="Proteomes" id="UP000283063"/>
    </source>
</evidence>
<protein>
    <submittedName>
        <fullName evidence="1">Helix-turn-helix domain-containing protein</fullName>
    </submittedName>
</protein>
<sequence>MARGGRQIYIPKTPTPNGALAKIVGEENAAAIIKLLGSGNVIIPTGNYGGETGRRQRIAALLDQGMSHAEIAAEVDVHVRTVERVAALLSGGRQQDFFL</sequence>
<dbReference type="Pfam" id="PF13384">
    <property type="entry name" value="HTH_23"/>
    <property type="match status" value="1"/>
</dbReference>
<evidence type="ECO:0000313" key="1">
    <source>
        <dbReference type="EMBL" id="AZV80378.1"/>
    </source>
</evidence>
<organism evidence="1 2">
    <name type="scientific">Parasedimentitalea marina</name>
    <dbReference type="NCBI Taxonomy" id="2483033"/>
    <lineage>
        <taxon>Bacteria</taxon>
        <taxon>Pseudomonadati</taxon>
        <taxon>Pseudomonadota</taxon>
        <taxon>Alphaproteobacteria</taxon>
        <taxon>Rhodobacterales</taxon>
        <taxon>Paracoccaceae</taxon>
        <taxon>Parasedimentitalea</taxon>
    </lineage>
</organism>
<dbReference type="InterPro" id="IPR036388">
    <property type="entry name" value="WH-like_DNA-bd_sf"/>
</dbReference>
<dbReference type="SUPFAM" id="SSF46689">
    <property type="entry name" value="Homeodomain-like"/>
    <property type="match status" value="1"/>
</dbReference>
<dbReference type="EMBL" id="CP033219">
    <property type="protein sequence ID" value="AZV80378.1"/>
    <property type="molecule type" value="Genomic_DNA"/>
</dbReference>
<dbReference type="Proteomes" id="UP000283063">
    <property type="component" value="Chromosome"/>
</dbReference>
<dbReference type="InterPro" id="IPR009057">
    <property type="entry name" value="Homeodomain-like_sf"/>
</dbReference>
<proteinExistence type="predicted"/>
<gene>
    <name evidence="1" type="ORF">EBB79_08350</name>
</gene>
<dbReference type="Gene3D" id="1.10.10.10">
    <property type="entry name" value="Winged helix-like DNA-binding domain superfamily/Winged helix DNA-binding domain"/>
    <property type="match status" value="1"/>
</dbReference>
<name>A0A3T0N8M3_9RHOB</name>
<dbReference type="AlphaFoldDB" id="A0A3T0N8M3"/>
<accession>A0A3T0N8M3</accession>
<keyword evidence="2" id="KW-1185">Reference proteome</keyword>